<feature type="compositionally biased region" description="Basic and acidic residues" evidence="3">
    <location>
        <begin position="77"/>
        <end position="92"/>
    </location>
</feature>
<gene>
    <name evidence="5" type="ORF">GBA65_16905</name>
</gene>
<dbReference type="PANTHER" id="PTHR10434:SF11">
    <property type="entry name" value="1-ACYL-SN-GLYCEROL-3-PHOSPHATE ACYLTRANSFERASE"/>
    <property type="match status" value="1"/>
</dbReference>
<dbReference type="AlphaFoldDB" id="A0A6G8Q0B4"/>
<dbReference type="SUPFAM" id="SSF69593">
    <property type="entry name" value="Glycerol-3-phosphate (1)-acyltransferase"/>
    <property type="match status" value="1"/>
</dbReference>
<dbReference type="Proteomes" id="UP000502706">
    <property type="component" value="Chromosome"/>
</dbReference>
<dbReference type="GO" id="GO:0003841">
    <property type="term" value="F:1-acylglycerol-3-phosphate O-acyltransferase activity"/>
    <property type="evidence" value="ECO:0007669"/>
    <property type="project" value="TreeGrafter"/>
</dbReference>
<organism evidence="5 6">
    <name type="scientific">Rubrobacter marinus</name>
    <dbReference type="NCBI Taxonomy" id="2653852"/>
    <lineage>
        <taxon>Bacteria</taxon>
        <taxon>Bacillati</taxon>
        <taxon>Actinomycetota</taxon>
        <taxon>Rubrobacteria</taxon>
        <taxon>Rubrobacterales</taxon>
        <taxon>Rubrobacteraceae</taxon>
        <taxon>Rubrobacter</taxon>
    </lineage>
</organism>
<dbReference type="CDD" id="cd07989">
    <property type="entry name" value="LPLAT_AGPAT-like"/>
    <property type="match status" value="1"/>
</dbReference>
<evidence type="ECO:0000313" key="5">
    <source>
        <dbReference type="EMBL" id="QIN79924.1"/>
    </source>
</evidence>
<evidence type="ECO:0000256" key="3">
    <source>
        <dbReference type="SAM" id="MobiDB-lite"/>
    </source>
</evidence>
<dbReference type="PANTHER" id="PTHR10434">
    <property type="entry name" value="1-ACYL-SN-GLYCEROL-3-PHOSPHATE ACYLTRANSFERASE"/>
    <property type="match status" value="1"/>
</dbReference>
<protein>
    <recommendedName>
        <fullName evidence="4">Phospholipid/glycerol acyltransferase domain-containing protein</fullName>
    </recommendedName>
</protein>
<keyword evidence="2" id="KW-0012">Acyltransferase</keyword>
<feature type="region of interest" description="Disordered" evidence="3">
    <location>
        <begin position="70"/>
        <end position="92"/>
    </location>
</feature>
<proteinExistence type="predicted"/>
<evidence type="ECO:0000256" key="1">
    <source>
        <dbReference type="ARBA" id="ARBA00022679"/>
    </source>
</evidence>
<dbReference type="RefSeq" id="WP_166397599.1">
    <property type="nucleotide sequence ID" value="NZ_CP045121.1"/>
</dbReference>
<dbReference type="KEGG" id="rmar:GBA65_16905"/>
<dbReference type="Pfam" id="PF01553">
    <property type="entry name" value="Acyltransferase"/>
    <property type="match status" value="1"/>
</dbReference>
<dbReference type="GO" id="GO:0006654">
    <property type="term" value="P:phosphatidic acid biosynthetic process"/>
    <property type="evidence" value="ECO:0007669"/>
    <property type="project" value="TreeGrafter"/>
</dbReference>
<dbReference type="EMBL" id="CP045121">
    <property type="protein sequence ID" value="QIN79924.1"/>
    <property type="molecule type" value="Genomic_DNA"/>
</dbReference>
<evidence type="ECO:0000259" key="4">
    <source>
        <dbReference type="Pfam" id="PF01553"/>
    </source>
</evidence>
<reference evidence="5 6" key="1">
    <citation type="submission" date="2019-10" db="EMBL/GenBank/DDBJ databases">
        <title>Rubrobacter sp nov SCSIO 52915 isolated from a deep-sea sediment in the South China Sea.</title>
        <authorList>
            <person name="Chen R.W."/>
        </authorList>
    </citation>
    <scope>NUCLEOTIDE SEQUENCE [LARGE SCALE GENOMIC DNA]</scope>
    <source>
        <strain evidence="5 6">SCSIO 52915</strain>
    </source>
</reference>
<accession>A0A6G8Q0B4</accession>
<feature type="domain" description="Phospholipid/glycerol acyltransferase" evidence="4">
    <location>
        <begin position="2"/>
        <end position="46"/>
    </location>
</feature>
<dbReference type="InterPro" id="IPR002123">
    <property type="entry name" value="Plipid/glycerol_acylTrfase"/>
</dbReference>
<evidence type="ECO:0000313" key="6">
    <source>
        <dbReference type="Proteomes" id="UP000502706"/>
    </source>
</evidence>
<evidence type="ECO:0000256" key="2">
    <source>
        <dbReference type="ARBA" id="ARBA00023315"/>
    </source>
</evidence>
<keyword evidence="1" id="KW-0808">Transferase</keyword>
<keyword evidence="6" id="KW-1185">Reference proteome</keyword>
<sequence length="116" mass="12730">MVLKEGRGLVWFPEGQRSADGELQPFKPGIGMLLDKHRVPVVPVSIRGSYEAMPPGRLLPRPAGISVAFGAPLDPGDLEREGEGEEPKDRIVSALRERVARLNAERNPREPERGAE</sequence>
<name>A0A6G8Q0B4_9ACTN</name>